<dbReference type="InterPro" id="IPR004963">
    <property type="entry name" value="PAE/NOTUM"/>
</dbReference>
<accession>A0ABR2EU92</accession>
<keyword evidence="8" id="KW-1185">Reference proteome</keyword>
<keyword evidence="6" id="KW-0378">Hydrolase</keyword>
<evidence type="ECO:0000256" key="4">
    <source>
        <dbReference type="ARBA" id="ARBA00022512"/>
    </source>
</evidence>
<keyword evidence="6" id="KW-0964">Secreted</keyword>
<comment type="caution">
    <text evidence="7">The sequence shown here is derived from an EMBL/GenBank/DDBJ whole genome shotgun (WGS) entry which is preliminary data.</text>
</comment>
<evidence type="ECO:0000256" key="2">
    <source>
        <dbReference type="ARBA" id="ARBA00004191"/>
    </source>
</evidence>
<reference evidence="7 8" key="1">
    <citation type="journal article" date="2024" name="G3 (Bethesda)">
        <title>Genome assembly of Hibiscus sabdariffa L. provides insights into metabolisms of medicinal natural products.</title>
        <authorList>
            <person name="Kim T."/>
        </authorList>
    </citation>
    <scope>NUCLEOTIDE SEQUENCE [LARGE SCALE GENOMIC DNA]</scope>
    <source>
        <strain evidence="7">TK-2024</strain>
        <tissue evidence="7">Old leaves</tissue>
    </source>
</reference>
<dbReference type="Pfam" id="PF03283">
    <property type="entry name" value="PAE"/>
    <property type="match status" value="1"/>
</dbReference>
<dbReference type="EMBL" id="JBBPBM010000010">
    <property type="protein sequence ID" value="KAK8565588.1"/>
    <property type="molecule type" value="Genomic_DNA"/>
</dbReference>
<dbReference type="EC" id="3.1.1.-" evidence="6"/>
<keyword evidence="5 6" id="KW-0961">Cell wall biogenesis/degradation</keyword>
<protein>
    <recommendedName>
        <fullName evidence="6">Pectin acetylesterase</fullName>
        <ecNumber evidence="6">3.1.1.-</ecNumber>
    </recommendedName>
</protein>
<evidence type="ECO:0000256" key="3">
    <source>
        <dbReference type="ARBA" id="ARBA00005784"/>
    </source>
</evidence>
<evidence type="ECO:0000313" key="8">
    <source>
        <dbReference type="Proteomes" id="UP001472677"/>
    </source>
</evidence>
<sequence>MVNKAEENPDFYNWNRVKPHVTVFTPEGKNGNQCSWRAYLKGYVWGCVYLTVLFPQNLVANIKTPMFLLNTACDAWQVKRF</sequence>
<organism evidence="7 8">
    <name type="scientific">Hibiscus sabdariffa</name>
    <name type="common">roselle</name>
    <dbReference type="NCBI Taxonomy" id="183260"/>
    <lineage>
        <taxon>Eukaryota</taxon>
        <taxon>Viridiplantae</taxon>
        <taxon>Streptophyta</taxon>
        <taxon>Embryophyta</taxon>
        <taxon>Tracheophyta</taxon>
        <taxon>Spermatophyta</taxon>
        <taxon>Magnoliopsida</taxon>
        <taxon>eudicotyledons</taxon>
        <taxon>Gunneridae</taxon>
        <taxon>Pentapetalae</taxon>
        <taxon>rosids</taxon>
        <taxon>malvids</taxon>
        <taxon>Malvales</taxon>
        <taxon>Malvaceae</taxon>
        <taxon>Malvoideae</taxon>
        <taxon>Hibiscus</taxon>
    </lineage>
</organism>
<evidence type="ECO:0000256" key="5">
    <source>
        <dbReference type="ARBA" id="ARBA00023316"/>
    </source>
</evidence>
<evidence type="ECO:0000256" key="1">
    <source>
        <dbReference type="ARBA" id="ARBA00003534"/>
    </source>
</evidence>
<comment type="similarity">
    <text evidence="3 6">Belongs to the pectinacetylesterase family.</text>
</comment>
<evidence type="ECO:0000313" key="7">
    <source>
        <dbReference type="EMBL" id="KAK8565588.1"/>
    </source>
</evidence>
<comment type="function">
    <text evidence="1 6">Hydrolyzes acetyl esters in homogalacturonan regions of pectin. In type I primary cell wall, galacturonic acid residues of pectin can be acetylated at the O-2 and O-3 positions. Decreasing the degree of acetylation of pectin gels in vitro alters their physical properties.</text>
</comment>
<dbReference type="PANTHER" id="PTHR21562:SF5">
    <property type="entry name" value="PECTIN ACETYLESTERASE 12"/>
    <property type="match status" value="1"/>
</dbReference>
<keyword evidence="4 6" id="KW-0134">Cell wall</keyword>
<comment type="subcellular location">
    <subcellularLocation>
        <location evidence="2 6">Secreted</location>
        <location evidence="2 6">Cell wall</location>
    </subcellularLocation>
</comment>
<proteinExistence type="inferred from homology"/>
<evidence type="ECO:0000256" key="6">
    <source>
        <dbReference type="RuleBase" id="RU363114"/>
    </source>
</evidence>
<gene>
    <name evidence="7" type="ORF">V6N12_059146</name>
</gene>
<name>A0ABR2EU92_9ROSI</name>
<dbReference type="Proteomes" id="UP001472677">
    <property type="component" value="Unassembled WGS sequence"/>
</dbReference>
<dbReference type="PANTHER" id="PTHR21562">
    <property type="entry name" value="NOTUM-RELATED"/>
    <property type="match status" value="1"/>
</dbReference>